<feature type="compositionally biased region" description="Basic and acidic residues" evidence="1">
    <location>
        <begin position="1"/>
        <end position="36"/>
    </location>
</feature>
<organism evidence="3 4">
    <name type="scientific">Legionella steelei</name>
    <dbReference type="NCBI Taxonomy" id="947033"/>
    <lineage>
        <taxon>Bacteria</taxon>
        <taxon>Pseudomonadati</taxon>
        <taxon>Pseudomonadota</taxon>
        <taxon>Gammaproteobacteria</taxon>
        <taxon>Legionellales</taxon>
        <taxon>Legionellaceae</taxon>
        <taxon>Legionella</taxon>
    </lineage>
</organism>
<evidence type="ECO:0000256" key="2">
    <source>
        <dbReference type="SAM" id="Phobius"/>
    </source>
</evidence>
<dbReference type="AlphaFoldDB" id="A0A0W0ZJV0"/>
<evidence type="ECO:0000313" key="4">
    <source>
        <dbReference type="Proteomes" id="UP000054926"/>
    </source>
</evidence>
<dbReference type="OrthoDB" id="5654403at2"/>
<gene>
    <name evidence="3" type="ORF">Lste_2577</name>
</gene>
<dbReference type="STRING" id="947033.Lste_2577"/>
<keyword evidence="2" id="KW-0812">Transmembrane</keyword>
<comment type="caution">
    <text evidence="3">The sequence shown here is derived from an EMBL/GenBank/DDBJ whole genome shotgun (WGS) entry which is preliminary data.</text>
</comment>
<feature type="transmembrane region" description="Helical" evidence="2">
    <location>
        <begin position="144"/>
        <end position="164"/>
    </location>
</feature>
<proteinExistence type="predicted"/>
<dbReference type="RefSeq" id="WP_058511362.1">
    <property type="nucleotide sequence ID" value="NZ_LNYY01000019.1"/>
</dbReference>
<evidence type="ECO:0000313" key="3">
    <source>
        <dbReference type="EMBL" id="KTD69419.1"/>
    </source>
</evidence>
<sequence length="243" mass="25861">MSYTKLHQEPKERTADYNRESERHLEHKKGHDDTYSPRHTTYAKASSVPSNPPSDEDSIFDLCMEAPEKKAQSRARLKGAMEQGYTFVKQNVPGFFTPFGRKNVLLEELGLDTKREVAIVATLPLSAPVTLTLVTGAAALTAVIAALTTVGSLLAAAGYGLNSLRAGKEDSRQSAKDALDVAAKAALVTTFAALTTMAAAIATALSPFVAAFYLLGRTGATAVAKIAECAHSNDNTESRGLTM</sequence>
<keyword evidence="2" id="KW-1133">Transmembrane helix</keyword>
<evidence type="ECO:0000256" key="1">
    <source>
        <dbReference type="SAM" id="MobiDB-lite"/>
    </source>
</evidence>
<reference evidence="3 4" key="1">
    <citation type="submission" date="2015-11" db="EMBL/GenBank/DDBJ databases">
        <title>Genomic analysis of 38 Legionella species identifies large and diverse effector repertoires.</title>
        <authorList>
            <person name="Burstein D."/>
            <person name="Amaro F."/>
            <person name="Zusman T."/>
            <person name="Lifshitz Z."/>
            <person name="Cohen O."/>
            <person name="Gilbert J.A."/>
            <person name="Pupko T."/>
            <person name="Shuman H.A."/>
            <person name="Segal G."/>
        </authorList>
    </citation>
    <scope>NUCLEOTIDE SEQUENCE [LARGE SCALE GENOMIC DNA]</scope>
    <source>
        <strain evidence="3 4">IMVS3376</strain>
    </source>
</reference>
<keyword evidence="4" id="KW-1185">Reference proteome</keyword>
<dbReference type="PATRIC" id="fig|947033.5.peg.2733"/>
<protein>
    <submittedName>
        <fullName evidence="3">Uncharacterized protein</fullName>
    </submittedName>
</protein>
<feature type="compositionally biased region" description="Polar residues" evidence="1">
    <location>
        <begin position="37"/>
        <end position="49"/>
    </location>
</feature>
<accession>A0A0W0ZJV0</accession>
<feature type="transmembrane region" description="Helical" evidence="2">
    <location>
        <begin position="185"/>
        <end position="215"/>
    </location>
</feature>
<dbReference type="EMBL" id="LNYY01000019">
    <property type="protein sequence ID" value="KTD69419.1"/>
    <property type="molecule type" value="Genomic_DNA"/>
</dbReference>
<keyword evidence="2" id="KW-0472">Membrane</keyword>
<feature type="region of interest" description="Disordered" evidence="1">
    <location>
        <begin position="1"/>
        <end position="58"/>
    </location>
</feature>
<dbReference type="Proteomes" id="UP000054926">
    <property type="component" value="Unassembled WGS sequence"/>
</dbReference>
<name>A0A0W0ZJV0_9GAMM</name>